<gene>
    <name evidence="2" type="ORF">EVAR_86690_1</name>
</gene>
<dbReference type="Proteomes" id="UP000299102">
    <property type="component" value="Unassembled WGS sequence"/>
</dbReference>
<dbReference type="AlphaFoldDB" id="A0A4C1XYT6"/>
<accession>A0A4C1XYT6</accession>
<reference evidence="2 3" key="1">
    <citation type="journal article" date="2019" name="Commun. Biol.">
        <title>The bagworm genome reveals a unique fibroin gene that provides high tensile strength.</title>
        <authorList>
            <person name="Kono N."/>
            <person name="Nakamura H."/>
            <person name="Ohtoshi R."/>
            <person name="Tomita M."/>
            <person name="Numata K."/>
            <person name="Arakawa K."/>
        </authorList>
    </citation>
    <scope>NUCLEOTIDE SEQUENCE [LARGE SCALE GENOMIC DNA]</scope>
</reference>
<dbReference type="SUPFAM" id="SSF56112">
    <property type="entry name" value="Protein kinase-like (PK-like)"/>
    <property type="match status" value="1"/>
</dbReference>
<proteinExistence type="predicted"/>
<evidence type="ECO:0000313" key="2">
    <source>
        <dbReference type="EMBL" id="GBP67864.1"/>
    </source>
</evidence>
<dbReference type="OrthoDB" id="191037at2759"/>
<dbReference type="STRING" id="151549.A0A4C1XYT6"/>
<feature type="domain" description="CHK kinase-like" evidence="1">
    <location>
        <begin position="1"/>
        <end position="180"/>
    </location>
</feature>
<dbReference type="InterPro" id="IPR004119">
    <property type="entry name" value="EcKL"/>
</dbReference>
<protein>
    <recommendedName>
        <fullName evidence="1">CHK kinase-like domain-containing protein</fullName>
    </recommendedName>
</protein>
<keyword evidence="3" id="KW-1185">Reference proteome</keyword>
<name>A0A4C1XYT6_EUMVA</name>
<dbReference type="PANTHER" id="PTHR11012">
    <property type="entry name" value="PROTEIN KINASE-LIKE DOMAIN-CONTAINING"/>
    <property type="match status" value="1"/>
</dbReference>
<dbReference type="PANTHER" id="PTHR11012:SF30">
    <property type="entry name" value="PROTEIN KINASE-LIKE DOMAIN-CONTAINING"/>
    <property type="match status" value="1"/>
</dbReference>
<dbReference type="SMART" id="SM00587">
    <property type="entry name" value="CHK"/>
    <property type="match status" value="1"/>
</dbReference>
<comment type="caution">
    <text evidence="2">The sequence shown here is derived from an EMBL/GenBank/DDBJ whole genome shotgun (WGS) entry which is preliminary data.</text>
</comment>
<evidence type="ECO:0000259" key="1">
    <source>
        <dbReference type="SMART" id="SM00587"/>
    </source>
</evidence>
<evidence type="ECO:0000313" key="3">
    <source>
        <dbReference type="Proteomes" id="UP000299102"/>
    </source>
</evidence>
<sequence>MADKEKVLIGILKSAWEYAAARPAKLHALSYAFAENDPDGFAKVVSERRSLFDGSSDQIKEMWKKSEANALNLVPENLKDRLVAFLSKESGLDNFEKYFSSFQRPVLVHGDYRSSNLFHRRKNGKLDSLIPIDYQMFHAGTPIIDLLYFIISGTDGDFRKYHYRQLINHYYDTFASFLKKFALDPYKLYPREHFDEDLKRTLPWGMLVVVYFLPLNLVEAEKALTLDGNASMVNAVQSNDLYRNRLLEWIRDYIEWGIM</sequence>
<organism evidence="2 3">
    <name type="scientific">Eumeta variegata</name>
    <name type="common">Bagworm moth</name>
    <name type="synonym">Eumeta japonica</name>
    <dbReference type="NCBI Taxonomy" id="151549"/>
    <lineage>
        <taxon>Eukaryota</taxon>
        <taxon>Metazoa</taxon>
        <taxon>Ecdysozoa</taxon>
        <taxon>Arthropoda</taxon>
        <taxon>Hexapoda</taxon>
        <taxon>Insecta</taxon>
        <taxon>Pterygota</taxon>
        <taxon>Neoptera</taxon>
        <taxon>Endopterygota</taxon>
        <taxon>Lepidoptera</taxon>
        <taxon>Glossata</taxon>
        <taxon>Ditrysia</taxon>
        <taxon>Tineoidea</taxon>
        <taxon>Psychidae</taxon>
        <taxon>Oiketicinae</taxon>
        <taxon>Eumeta</taxon>
    </lineage>
</organism>
<dbReference type="Gene3D" id="3.90.1200.10">
    <property type="match status" value="1"/>
</dbReference>
<dbReference type="InterPro" id="IPR015897">
    <property type="entry name" value="CHK_kinase-like"/>
</dbReference>
<dbReference type="Pfam" id="PF02958">
    <property type="entry name" value="EcKL"/>
    <property type="match status" value="1"/>
</dbReference>
<dbReference type="InterPro" id="IPR011009">
    <property type="entry name" value="Kinase-like_dom_sf"/>
</dbReference>
<dbReference type="EMBL" id="BGZK01000994">
    <property type="protein sequence ID" value="GBP67864.1"/>
    <property type="molecule type" value="Genomic_DNA"/>
</dbReference>